<protein>
    <recommendedName>
        <fullName evidence="2">SLH domain-containing protein</fullName>
    </recommendedName>
</protein>
<organism evidence="3 4">
    <name type="scientific">Ureibacillus sinduriensis BLB-1 = JCM 15800</name>
    <dbReference type="NCBI Taxonomy" id="1384057"/>
    <lineage>
        <taxon>Bacteria</taxon>
        <taxon>Bacillati</taxon>
        <taxon>Bacillota</taxon>
        <taxon>Bacilli</taxon>
        <taxon>Bacillales</taxon>
        <taxon>Caryophanaceae</taxon>
        <taxon>Ureibacillus</taxon>
    </lineage>
</organism>
<feature type="chain" id="PRO_5002013978" description="SLH domain-containing protein" evidence="1">
    <location>
        <begin position="24"/>
        <end position="362"/>
    </location>
</feature>
<evidence type="ECO:0000259" key="2">
    <source>
        <dbReference type="PROSITE" id="PS51272"/>
    </source>
</evidence>
<dbReference type="PANTHER" id="PTHR43308">
    <property type="entry name" value="OUTER MEMBRANE PROTEIN ALPHA-RELATED"/>
    <property type="match status" value="1"/>
</dbReference>
<dbReference type="RefSeq" id="WP_036201329.1">
    <property type="nucleotide sequence ID" value="NZ_AVCY01000003.1"/>
</dbReference>
<dbReference type="STRING" id="1384057.CD33_13350"/>
<reference evidence="3 4" key="1">
    <citation type="submission" date="2014-02" db="EMBL/GenBank/DDBJ databases">
        <title>Draft genome sequence of Lysinibacillus sinduriensis JCM 15800.</title>
        <authorList>
            <person name="Zhang F."/>
            <person name="Wang G."/>
            <person name="Zhang L."/>
        </authorList>
    </citation>
    <scope>NUCLEOTIDE SEQUENCE [LARGE SCALE GENOMIC DNA]</scope>
    <source>
        <strain evidence="3 4">JCM 15800</strain>
    </source>
</reference>
<dbReference type="InterPro" id="IPR001119">
    <property type="entry name" value="SLH_dom"/>
</dbReference>
<dbReference type="AlphaFoldDB" id="A0A0A3HQB5"/>
<dbReference type="InterPro" id="IPR051465">
    <property type="entry name" value="Cell_Envelope_Struct_Comp"/>
</dbReference>
<dbReference type="eggNOG" id="COG1657">
    <property type="taxonomic scope" value="Bacteria"/>
</dbReference>
<evidence type="ECO:0000313" key="3">
    <source>
        <dbReference type="EMBL" id="KGR74761.1"/>
    </source>
</evidence>
<comment type="caution">
    <text evidence="3">The sequence shown here is derived from an EMBL/GenBank/DDBJ whole genome shotgun (WGS) entry which is preliminary data.</text>
</comment>
<dbReference type="PANTHER" id="PTHR43308:SF5">
    <property type="entry name" value="S-LAYER PROTEIN _ PEPTIDOGLYCAN ENDO-BETA-N-ACETYLGLUCOSAMINIDASE"/>
    <property type="match status" value="1"/>
</dbReference>
<feature type="domain" description="SLH" evidence="2">
    <location>
        <begin position="168"/>
        <end position="228"/>
    </location>
</feature>
<feature type="domain" description="SLH" evidence="2">
    <location>
        <begin position="104"/>
        <end position="167"/>
    </location>
</feature>
<accession>A0A0A3HQB5</accession>
<evidence type="ECO:0000256" key="1">
    <source>
        <dbReference type="SAM" id="SignalP"/>
    </source>
</evidence>
<dbReference type="EMBL" id="JPVO01000053">
    <property type="protein sequence ID" value="KGR74761.1"/>
    <property type="molecule type" value="Genomic_DNA"/>
</dbReference>
<keyword evidence="4" id="KW-1185">Reference proteome</keyword>
<dbReference type="OrthoDB" id="174569at2"/>
<proteinExistence type="predicted"/>
<sequence>MKAISIFLTSFVLFGFSVSPALAEEKSTELYFLDDVEYEHWAYNELERFLYADIIDGYVEMETYVEDGEEYEYPFIYIKPDDTITRAEFTKILVNAMNLDAMDTSKSFPDVKQSNWYYDYVRAASSHGIINGKTDGTFRPNAKITRDEITAMIYRAFQTSIDFSKTGQVFPDVPKGNFAYEAIMRTAAAGIIKGYGDAFKPYNNATRAEAITMIDRALHLEQGTEEDLISVAQIVDKNIKEEVKFSEQQDVESLEALYRETTIGYYLATSLESLYMEDEMNATYTMEQVGQHSIDPVTVNKNFAQARIDNLNYNLSMTSPEMSFNMTVNLSGTAFLKKNHDGHWKIYNIVLDEDETGEDWEE</sequence>
<dbReference type="PROSITE" id="PS51272">
    <property type="entry name" value="SLH"/>
    <property type="match status" value="3"/>
</dbReference>
<gene>
    <name evidence="3" type="ORF">CD33_13350</name>
</gene>
<name>A0A0A3HQB5_9BACL</name>
<dbReference type="Pfam" id="PF00395">
    <property type="entry name" value="SLH"/>
    <property type="match status" value="2"/>
</dbReference>
<evidence type="ECO:0000313" key="4">
    <source>
        <dbReference type="Proteomes" id="UP000030408"/>
    </source>
</evidence>
<dbReference type="Proteomes" id="UP000030408">
    <property type="component" value="Unassembled WGS sequence"/>
</dbReference>
<feature type="signal peptide" evidence="1">
    <location>
        <begin position="1"/>
        <end position="23"/>
    </location>
</feature>
<keyword evidence="1" id="KW-0732">Signal</keyword>
<feature type="domain" description="SLH" evidence="2">
    <location>
        <begin position="29"/>
        <end position="103"/>
    </location>
</feature>